<dbReference type="Pfam" id="PF17279">
    <property type="entry name" value="DUF5344"/>
    <property type="match status" value="1"/>
</dbReference>
<evidence type="ECO:0000313" key="2">
    <source>
        <dbReference type="Proteomes" id="UP000184079"/>
    </source>
</evidence>
<proteinExistence type="predicted"/>
<keyword evidence="2" id="KW-1185">Reference proteome</keyword>
<name>A0A1M5USH9_9BACI</name>
<sequence>MSDEIKVTHTPIQKAITNVETTSNQLHVNRISTQLANNTLGMARKLEEMNDLLEDLISKYQALLLEHGETTMKAVNLFIESEQATASSMNLIK</sequence>
<dbReference type="AlphaFoldDB" id="A0A1M5USH9"/>
<dbReference type="RefSeq" id="WP_073009805.1">
    <property type="nucleotide sequence ID" value="NZ_FQXD01000010.1"/>
</dbReference>
<protein>
    <submittedName>
        <fullName evidence="1">Uncharacterized protein</fullName>
    </submittedName>
</protein>
<dbReference type="OrthoDB" id="2706636at2"/>
<organism evidence="1 2">
    <name type="scientific">Virgibacillus chiguensis</name>
    <dbReference type="NCBI Taxonomy" id="411959"/>
    <lineage>
        <taxon>Bacteria</taxon>
        <taxon>Bacillati</taxon>
        <taxon>Bacillota</taxon>
        <taxon>Bacilli</taxon>
        <taxon>Bacillales</taxon>
        <taxon>Bacillaceae</taxon>
        <taxon>Virgibacillus</taxon>
    </lineage>
</organism>
<evidence type="ECO:0000313" key="1">
    <source>
        <dbReference type="EMBL" id="SHH65949.1"/>
    </source>
</evidence>
<accession>A0A1M5USH9</accession>
<gene>
    <name evidence="1" type="ORF">SAMN05421807_110115</name>
</gene>
<dbReference type="EMBL" id="FQXD01000010">
    <property type="protein sequence ID" value="SHH65949.1"/>
    <property type="molecule type" value="Genomic_DNA"/>
</dbReference>
<dbReference type="Proteomes" id="UP000184079">
    <property type="component" value="Unassembled WGS sequence"/>
</dbReference>
<dbReference type="InterPro" id="IPR046318">
    <property type="entry name" value="DUF5344"/>
</dbReference>
<reference evidence="2" key="1">
    <citation type="submission" date="2016-11" db="EMBL/GenBank/DDBJ databases">
        <authorList>
            <person name="Varghese N."/>
            <person name="Submissions S."/>
        </authorList>
    </citation>
    <scope>NUCLEOTIDE SEQUENCE [LARGE SCALE GENOMIC DNA]</scope>
    <source>
        <strain evidence="2">CGMCC 1.6496</strain>
    </source>
</reference>